<gene>
    <name evidence="1" type="ORF">Cha6605_1027</name>
</gene>
<dbReference type="InterPro" id="IPR038296">
    <property type="entry name" value="ParD_sf"/>
</dbReference>
<dbReference type="Proteomes" id="UP000010366">
    <property type="component" value="Chromosome"/>
</dbReference>
<dbReference type="InterPro" id="IPR022789">
    <property type="entry name" value="ParD"/>
</dbReference>
<proteinExistence type="predicted"/>
<dbReference type="HOGENOM" id="CLU_144805_6_1_3"/>
<keyword evidence="2" id="KW-1185">Reference proteome</keyword>
<evidence type="ECO:0000313" key="1">
    <source>
        <dbReference type="EMBL" id="AFY92263.1"/>
    </source>
</evidence>
<dbReference type="RefSeq" id="WP_015158453.1">
    <property type="nucleotide sequence ID" value="NC_019697.1"/>
</dbReference>
<name>K9UCB9_CHAP6</name>
<reference evidence="1 2" key="1">
    <citation type="submission" date="2012-05" db="EMBL/GenBank/DDBJ databases">
        <title>Finished chromosome of genome of Chamaesiphon sp. PCC 6605.</title>
        <authorList>
            <consortium name="US DOE Joint Genome Institute"/>
            <person name="Gugger M."/>
            <person name="Coursin T."/>
            <person name="Rippka R."/>
            <person name="Tandeau De Marsac N."/>
            <person name="Huntemann M."/>
            <person name="Wei C.-L."/>
            <person name="Han J."/>
            <person name="Detter J.C."/>
            <person name="Han C."/>
            <person name="Tapia R."/>
            <person name="Chen A."/>
            <person name="Kyrpides N."/>
            <person name="Mavromatis K."/>
            <person name="Markowitz V."/>
            <person name="Szeto E."/>
            <person name="Ivanova N."/>
            <person name="Pagani I."/>
            <person name="Pati A."/>
            <person name="Goodwin L."/>
            <person name="Nordberg H.P."/>
            <person name="Cantor M.N."/>
            <person name="Hua S.X."/>
            <person name="Woyke T."/>
            <person name="Kerfeld C.A."/>
        </authorList>
    </citation>
    <scope>NUCLEOTIDE SEQUENCE [LARGE SCALE GENOMIC DNA]</scope>
    <source>
        <strain evidence="2">ATCC 27169 / PCC 6605</strain>
    </source>
</reference>
<dbReference type="EMBL" id="CP003600">
    <property type="protein sequence ID" value="AFY92263.1"/>
    <property type="molecule type" value="Genomic_DNA"/>
</dbReference>
<dbReference type="Pfam" id="PF03693">
    <property type="entry name" value="ParD_antitoxin"/>
    <property type="match status" value="1"/>
</dbReference>
<dbReference type="STRING" id="1173020.Cha6605_1027"/>
<dbReference type="OrthoDB" id="573411at2"/>
<evidence type="ECO:0000313" key="2">
    <source>
        <dbReference type="Proteomes" id="UP000010366"/>
    </source>
</evidence>
<dbReference type="eggNOG" id="COG3609">
    <property type="taxonomic scope" value="Bacteria"/>
</dbReference>
<dbReference type="KEGG" id="cmp:Cha6605_1027"/>
<accession>K9UCB9</accession>
<sequence length="88" mass="10184">MASVLTPEHERFIQSQIEAGQFSNPEEVIDTAFRLLEKQNAEYIQWVNEVREKVDIARAEVARGEVLDVEIVVNDILERFLQAREARS</sequence>
<dbReference type="AlphaFoldDB" id="K9UCB9"/>
<organism evidence="1 2">
    <name type="scientific">Chamaesiphon minutus (strain ATCC 27169 / PCC 6605)</name>
    <dbReference type="NCBI Taxonomy" id="1173020"/>
    <lineage>
        <taxon>Bacteria</taxon>
        <taxon>Bacillati</taxon>
        <taxon>Cyanobacteriota</taxon>
        <taxon>Cyanophyceae</taxon>
        <taxon>Gomontiellales</taxon>
        <taxon>Chamaesiphonaceae</taxon>
        <taxon>Chamaesiphon</taxon>
    </lineage>
</organism>
<protein>
    <submittedName>
        <fullName evidence="1">Uncharacterized protein family (UPF0156)</fullName>
    </submittedName>
</protein>
<dbReference type="Gene3D" id="6.10.10.120">
    <property type="entry name" value="Antitoxin ParD1-like"/>
    <property type="match status" value="1"/>
</dbReference>